<accession>B7G9K6</accession>
<feature type="compositionally biased region" description="Basic and acidic residues" evidence="1">
    <location>
        <begin position="504"/>
        <end position="513"/>
    </location>
</feature>
<keyword evidence="4" id="KW-1185">Reference proteome</keyword>
<feature type="region of interest" description="Disordered" evidence="1">
    <location>
        <begin position="290"/>
        <end position="350"/>
    </location>
</feature>
<dbReference type="KEGG" id="pti:PHATRDRAFT_49127"/>
<feature type="compositionally biased region" description="Low complexity" evidence="1">
    <location>
        <begin position="325"/>
        <end position="334"/>
    </location>
</feature>
<dbReference type="InterPro" id="IPR000156">
    <property type="entry name" value="Ran_bind_dom"/>
</dbReference>
<feature type="region of interest" description="Disordered" evidence="1">
    <location>
        <begin position="216"/>
        <end position="251"/>
    </location>
</feature>
<feature type="compositionally biased region" description="Basic and acidic residues" evidence="1">
    <location>
        <begin position="1"/>
        <end position="21"/>
    </location>
</feature>
<feature type="compositionally biased region" description="Low complexity" evidence="1">
    <location>
        <begin position="464"/>
        <end position="474"/>
    </location>
</feature>
<evidence type="ECO:0000313" key="4">
    <source>
        <dbReference type="Proteomes" id="UP000000759"/>
    </source>
</evidence>
<dbReference type="InParanoid" id="B7G9K6"/>
<feature type="compositionally biased region" description="Basic and acidic residues" evidence="1">
    <location>
        <begin position="475"/>
        <end position="494"/>
    </location>
</feature>
<evidence type="ECO:0000256" key="1">
    <source>
        <dbReference type="SAM" id="MobiDB-lite"/>
    </source>
</evidence>
<feature type="region of interest" description="Disordered" evidence="1">
    <location>
        <begin position="140"/>
        <end position="166"/>
    </location>
</feature>
<dbReference type="Proteomes" id="UP000000759">
    <property type="component" value="Chromosome 20"/>
</dbReference>
<dbReference type="PaxDb" id="2850-Phatr49127"/>
<feature type="domain" description="RanBD1" evidence="2">
    <location>
        <begin position="256"/>
        <end position="385"/>
    </location>
</feature>
<dbReference type="PROSITE" id="PS50196">
    <property type="entry name" value="RANBD1"/>
    <property type="match status" value="1"/>
</dbReference>
<reference evidence="4" key="2">
    <citation type="submission" date="2008-08" db="EMBL/GenBank/DDBJ databases">
        <authorList>
            <consortium name="Diatom Consortium"/>
            <person name="Grigoriev I."/>
            <person name="Grimwood J."/>
            <person name="Kuo A."/>
            <person name="Otillar R.P."/>
            <person name="Salamov A."/>
            <person name="Detter J.C."/>
            <person name="Lindquist E."/>
            <person name="Shapiro H."/>
            <person name="Lucas S."/>
            <person name="Glavina del Rio T."/>
            <person name="Pitluck S."/>
            <person name="Rokhsar D."/>
            <person name="Bowler C."/>
        </authorList>
    </citation>
    <scope>GENOME REANNOTATION</scope>
    <source>
        <strain evidence="4">CCAP 1055/1</strain>
    </source>
</reference>
<feature type="region of interest" description="Disordered" evidence="1">
    <location>
        <begin position="1"/>
        <end position="37"/>
    </location>
</feature>
<dbReference type="PANTHER" id="PTHR23138">
    <property type="entry name" value="RAN BINDING PROTEIN"/>
    <property type="match status" value="1"/>
</dbReference>
<dbReference type="SUPFAM" id="SSF50729">
    <property type="entry name" value="PH domain-like"/>
    <property type="match status" value="1"/>
</dbReference>
<feature type="compositionally biased region" description="Polar residues" evidence="1">
    <location>
        <begin position="227"/>
        <end position="248"/>
    </location>
</feature>
<evidence type="ECO:0000313" key="3">
    <source>
        <dbReference type="EMBL" id="EEC44971.1"/>
    </source>
</evidence>
<protein>
    <recommendedName>
        <fullName evidence="2">RanBD1 domain-containing protein</fullName>
    </recommendedName>
</protein>
<sequence>MTSKKRVADHQINKDEYENRQARTLSDADEDEARQRPDVFVRADAATIQSRRRLKVARNADGSVVTLPVQKNPFANVTLGSAASGDTAPDAKPQPTNVVATTTTTTTTATTTAAPVFGASTAFRGFGTVVPATTATNGFPTTLPNTNLSNSEGGVGTATTDNNQSSTVDAISTNSGSGGSVFGSFAGFGNAVNHSNSNGSSNAFSFAHTVATATDNKAEHHDDKNTAGATSPPTNINKPQAESKSTSPDKAAIKATTAPSALWPSSYQVTSGEEDELVIWEQRCRTHRWGTSTSAAPSQFPGASATVAPPSVPPSHNALVPPVADSTTTTSSPDSDSHVNHAHPDGTTAAATTTVSSSWQEVGVGPLRVLQNPVTQHVRLVQRRQVDPSGPVTILLWNVPVWRESVVARPSDKHVQITTLDPATKATRVLLVKVGLATEAAKLAVTLENYMASAHAKSFVSSASTSLSDGSDATKPAEKKDGQVAVSDNERAPIEKGSLADTIPDEKEKATLG</sequence>
<feature type="compositionally biased region" description="Basic and acidic residues" evidence="1">
    <location>
        <begin position="216"/>
        <end position="225"/>
    </location>
</feature>
<reference evidence="3 4" key="1">
    <citation type="journal article" date="2008" name="Nature">
        <title>The Phaeodactylum genome reveals the evolutionary history of diatom genomes.</title>
        <authorList>
            <person name="Bowler C."/>
            <person name="Allen A.E."/>
            <person name="Badger J.H."/>
            <person name="Grimwood J."/>
            <person name="Jabbari K."/>
            <person name="Kuo A."/>
            <person name="Maheswari U."/>
            <person name="Martens C."/>
            <person name="Maumus F."/>
            <person name="Otillar R.P."/>
            <person name="Rayko E."/>
            <person name="Salamov A."/>
            <person name="Vandepoele K."/>
            <person name="Beszteri B."/>
            <person name="Gruber A."/>
            <person name="Heijde M."/>
            <person name="Katinka M."/>
            <person name="Mock T."/>
            <person name="Valentin K."/>
            <person name="Verret F."/>
            <person name="Berges J.A."/>
            <person name="Brownlee C."/>
            <person name="Cadoret J.P."/>
            <person name="Chiovitti A."/>
            <person name="Choi C.J."/>
            <person name="Coesel S."/>
            <person name="De Martino A."/>
            <person name="Detter J.C."/>
            <person name="Durkin C."/>
            <person name="Falciatore A."/>
            <person name="Fournet J."/>
            <person name="Haruta M."/>
            <person name="Huysman M.J."/>
            <person name="Jenkins B.D."/>
            <person name="Jiroutova K."/>
            <person name="Jorgensen R.E."/>
            <person name="Joubert Y."/>
            <person name="Kaplan A."/>
            <person name="Kroger N."/>
            <person name="Kroth P.G."/>
            <person name="La Roche J."/>
            <person name="Lindquist E."/>
            <person name="Lommer M."/>
            <person name="Martin-Jezequel V."/>
            <person name="Lopez P.J."/>
            <person name="Lucas S."/>
            <person name="Mangogna M."/>
            <person name="McGinnis K."/>
            <person name="Medlin L.K."/>
            <person name="Montsant A."/>
            <person name="Oudot-Le Secq M.P."/>
            <person name="Napoli C."/>
            <person name="Obornik M."/>
            <person name="Parker M.S."/>
            <person name="Petit J.L."/>
            <person name="Porcel B.M."/>
            <person name="Poulsen N."/>
            <person name="Robison M."/>
            <person name="Rychlewski L."/>
            <person name="Rynearson T.A."/>
            <person name="Schmutz J."/>
            <person name="Shapiro H."/>
            <person name="Siaut M."/>
            <person name="Stanley M."/>
            <person name="Sussman M.R."/>
            <person name="Taylor A.R."/>
            <person name="Vardi A."/>
            <person name="von Dassow P."/>
            <person name="Vyverman W."/>
            <person name="Willis A."/>
            <person name="Wyrwicz L.S."/>
            <person name="Rokhsar D.S."/>
            <person name="Weissenbach J."/>
            <person name="Armbrust E.V."/>
            <person name="Green B.R."/>
            <person name="Van de Peer Y."/>
            <person name="Grigoriev I.V."/>
        </authorList>
    </citation>
    <scope>NUCLEOTIDE SEQUENCE [LARGE SCALE GENOMIC DNA]</scope>
    <source>
        <strain evidence="3 4">CCAP 1055/1</strain>
    </source>
</reference>
<dbReference type="RefSeq" id="XP_002183789.1">
    <property type="nucleotide sequence ID" value="XM_002183753.1"/>
</dbReference>
<feature type="compositionally biased region" description="Basic and acidic residues" evidence="1">
    <location>
        <begin position="335"/>
        <end position="344"/>
    </location>
</feature>
<dbReference type="OrthoDB" id="10249382at2759"/>
<dbReference type="Gene3D" id="2.30.29.30">
    <property type="entry name" value="Pleckstrin-homology domain (PH domain)/Phosphotyrosine-binding domain (PTB)"/>
    <property type="match status" value="2"/>
</dbReference>
<dbReference type="AlphaFoldDB" id="B7G9K6"/>
<name>B7G9K6_PHATC</name>
<gene>
    <name evidence="3" type="ORF">PHATRDRAFT_49127</name>
</gene>
<evidence type="ECO:0000259" key="2">
    <source>
        <dbReference type="PROSITE" id="PS50196"/>
    </source>
</evidence>
<proteinExistence type="predicted"/>
<feature type="region of interest" description="Disordered" evidence="1">
    <location>
        <begin position="464"/>
        <end position="513"/>
    </location>
</feature>
<dbReference type="EMBL" id="CM000622">
    <property type="protein sequence ID" value="EEC44971.1"/>
    <property type="molecule type" value="Genomic_DNA"/>
</dbReference>
<dbReference type="HOGENOM" id="CLU_531550_0_0_1"/>
<dbReference type="GeneID" id="7195207"/>
<organism evidence="3 4">
    <name type="scientific">Phaeodactylum tricornutum (strain CCAP 1055/1)</name>
    <dbReference type="NCBI Taxonomy" id="556484"/>
    <lineage>
        <taxon>Eukaryota</taxon>
        <taxon>Sar</taxon>
        <taxon>Stramenopiles</taxon>
        <taxon>Ochrophyta</taxon>
        <taxon>Bacillariophyta</taxon>
        <taxon>Bacillariophyceae</taxon>
        <taxon>Bacillariophycidae</taxon>
        <taxon>Naviculales</taxon>
        <taxon>Phaeodactylaceae</taxon>
        <taxon>Phaeodactylum</taxon>
    </lineage>
</organism>
<dbReference type="InterPro" id="IPR011993">
    <property type="entry name" value="PH-like_dom_sf"/>
</dbReference>
<dbReference type="InterPro" id="IPR045255">
    <property type="entry name" value="RanBP1-like"/>
</dbReference>